<keyword evidence="3 6" id="KW-0812">Transmembrane</keyword>
<dbReference type="NCBIfam" id="TIGR02532">
    <property type="entry name" value="IV_pilin_GFxxxE"/>
    <property type="match status" value="1"/>
</dbReference>
<evidence type="ECO:0000256" key="1">
    <source>
        <dbReference type="ARBA" id="ARBA00004167"/>
    </source>
</evidence>
<dbReference type="PROSITE" id="PS00409">
    <property type="entry name" value="PROKAR_NTER_METHYL"/>
    <property type="match status" value="1"/>
</dbReference>
<dbReference type="SUPFAM" id="SSF54523">
    <property type="entry name" value="Pili subunits"/>
    <property type="match status" value="1"/>
</dbReference>
<feature type="transmembrane region" description="Helical" evidence="6">
    <location>
        <begin position="12"/>
        <end position="33"/>
    </location>
</feature>
<sequence length="170" mass="17030">MSNKQLRGQQSGFTLIELVVVIVILGILAATALPRFSDMSTDARMAKMKAAQAALQTGSSLFHAQWLVTGSPGNTSGTSITMEGADVPYMHGYPDVGGDGVTEAGTATTGSGIAIAAGGLADFDLQASTTVLTVAPDASHPACAVIFTQSTGPGAAPAIDATGVTTTNCQ</sequence>
<evidence type="ECO:0000256" key="3">
    <source>
        <dbReference type="ARBA" id="ARBA00022692"/>
    </source>
</evidence>
<comment type="subcellular location">
    <subcellularLocation>
        <location evidence="1">Membrane</location>
        <topology evidence="1">Single-pass membrane protein</topology>
    </subcellularLocation>
</comment>
<dbReference type="EMBL" id="QYUN01000002">
    <property type="protein sequence ID" value="RJG06404.1"/>
    <property type="molecule type" value="Genomic_DNA"/>
</dbReference>
<dbReference type="AlphaFoldDB" id="A0A418X1S2"/>
<dbReference type="Pfam" id="PF07963">
    <property type="entry name" value="N_methyl"/>
    <property type="match status" value="1"/>
</dbReference>
<evidence type="ECO:0000256" key="5">
    <source>
        <dbReference type="ARBA" id="ARBA00023136"/>
    </source>
</evidence>
<accession>A0A418X1S2</accession>
<dbReference type="GO" id="GO:0016020">
    <property type="term" value="C:membrane"/>
    <property type="evidence" value="ECO:0007669"/>
    <property type="project" value="UniProtKB-SubCell"/>
</dbReference>
<keyword evidence="5 6" id="KW-0472">Membrane</keyword>
<proteinExistence type="predicted"/>
<organism evidence="7 8">
    <name type="scientific">Noviherbaspirillum cavernae</name>
    <dbReference type="NCBI Taxonomy" id="2320862"/>
    <lineage>
        <taxon>Bacteria</taxon>
        <taxon>Pseudomonadati</taxon>
        <taxon>Pseudomonadota</taxon>
        <taxon>Betaproteobacteria</taxon>
        <taxon>Burkholderiales</taxon>
        <taxon>Oxalobacteraceae</taxon>
        <taxon>Noviherbaspirillum</taxon>
    </lineage>
</organism>
<evidence type="ECO:0000313" key="7">
    <source>
        <dbReference type="EMBL" id="RJG06404.1"/>
    </source>
</evidence>
<dbReference type="RefSeq" id="WP_119738949.1">
    <property type="nucleotide sequence ID" value="NZ_QYUN01000002.1"/>
</dbReference>
<dbReference type="OrthoDB" id="8758816at2"/>
<reference evidence="7 8" key="1">
    <citation type="submission" date="2018-09" db="EMBL/GenBank/DDBJ databases">
        <authorList>
            <person name="Zhu H."/>
        </authorList>
    </citation>
    <scope>NUCLEOTIDE SEQUENCE [LARGE SCALE GENOMIC DNA]</scope>
    <source>
        <strain evidence="7 8">K2R10-39</strain>
    </source>
</reference>
<dbReference type="InterPro" id="IPR045584">
    <property type="entry name" value="Pilin-like"/>
</dbReference>
<dbReference type="InterPro" id="IPR012902">
    <property type="entry name" value="N_methyl_site"/>
</dbReference>
<comment type="caution">
    <text evidence="7">The sequence shown here is derived from an EMBL/GenBank/DDBJ whole genome shotgun (WGS) entry which is preliminary data.</text>
</comment>
<protein>
    <submittedName>
        <fullName evidence="7">Type II secretion system protein</fullName>
    </submittedName>
</protein>
<keyword evidence="4 6" id="KW-1133">Transmembrane helix</keyword>
<evidence type="ECO:0000256" key="6">
    <source>
        <dbReference type="SAM" id="Phobius"/>
    </source>
</evidence>
<gene>
    <name evidence="7" type="ORF">D3870_10615</name>
</gene>
<dbReference type="PANTHER" id="PTHR30093:SF44">
    <property type="entry name" value="TYPE II SECRETION SYSTEM CORE PROTEIN G"/>
    <property type="match status" value="1"/>
</dbReference>
<dbReference type="Proteomes" id="UP000285190">
    <property type="component" value="Unassembled WGS sequence"/>
</dbReference>
<keyword evidence="8" id="KW-1185">Reference proteome</keyword>
<dbReference type="Gene3D" id="3.30.700.10">
    <property type="entry name" value="Glycoprotein, Type 4 Pilin"/>
    <property type="match status" value="1"/>
</dbReference>
<name>A0A418X1S2_9BURK</name>
<evidence type="ECO:0000313" key="8">
    <source>
        <dbReference type="Proteomes" id="UP000285190"/>
    </source>
</evidence>
<dbReference type="PANTHER" id="PTHR30093">
    <property type="entry name" value="GENERAL SECRETION PATHWAY PROTEIN G"/>
    <property type="match status" value="1"/>
</dbReference>
<evidence type="ECO:0000256" key="2">
    <source>
        <dbReference type="ARBA" id="ARBA00022481"/>
    </source>
</evidence>
<evidence type="ECO:0000256" key="4">
    <source>
        <dbReference type="ARBA" id="ARBA00022989"/>
    </source>
</evidence>
<keyword evidence="2" id="KW-0488">Methylation</keyword>